<keyword evidence="1" id="KW-0812">Transmembrane</keyword>
<feature type="transmembrane region" description="Helical" evidence="1">
    <location>
        <begin position="95"/>
        <end position="115"/>
    </location>
</feature>
<feature type="non-terminal residue" evidence="2">
    <location>
        <position position="231"/>
    </location>
</feature>
<accession>A0A0G1XC90</accession>
<dbReference type="Proteomes" id="UP000034846">
    <property type="component" value="Unassembled WGS sequence"/>
</dbReference>
<evidence type="ECO:0000256" key="1">
    <source>
        <dbReference type="SAM" id="Phobius"/>
    </source>
</evidence>
<evidence type="ECO:0000313" key="2">
    <source>
        <dbReference type="EMBL" id="KKW28500.1"/>
    </source>
</evidence>
<proteinExistence type="predicted"/>
<dbReference type="AlphaFoldDB" id="A0A0G1XC90"/>
<keyword evidence="1" id="KW-1133">Transmembrane helix</keyword>
<feature type="transmembrane region" description="Helical" evidence="1">
    <location>
        <begin position="63"/>
        <end position="83"/>
    </location>
</feature>
<organism evidence="2 3">
    <name type="scientific">Candidatus Uhrbacteria bacterium GW2011_GWD2_52_7</name>
    <dbReference type="NCBI Taxonomy" id="1618989"/>
    <lineage>
        <taxon>Bacteria</taxon>
        <taxon>Candidatus Uhriibacteriota</taxon>
    </lineage>
</organism>
<name>A0A0G1XC90_9BACT</name>
<keyword evidence="1" id="KW-0472">Membrane</keyword>
<feature type="transmembrane region" description="Helical" evidence="1">
    <location>
        <begin position="32"/>
        <end position="51"/>
    </location>
</feature>
<reference evidence="2 3" key="1">
    <citation type="journal article" date="2015" name="Nature">
        <title>rRNA introns, odd ribosomes, and small enigmatic genomes across a large radiation of phyla.</title>
        <authorList>
            <person name="Brown C.T."/>
            <person name="Hug L.A."/>
            <person name="Thomas B.C."/>
            <person name="Sharon I."/>
            <person name="Castelle C.J."/>
            <person name="Singh A."/>
            <person name="Wilkins M.J."/>
            <person name="Williams K.H."/>
            <person name="Banfield J.F."/>
        </authorList>
    </citation>
    <scope>NUCLEOTIDE SEQUENCE [LARGE SCALE GENOMIC DNA]</scope>
</reference>
<sequence>MITSSDNSIPPVIGEAIRGLNHAYGVRSVNAFAHYGSALLAAAITIGWLTLSTHVTPFSPRLFALGIVGLISHHVFGVLTSLSAQRMRRGLHANVNVFISALLTPSYYLMQWLWLTFERLSGMNDKIFSDPRVSFLVDVRTLHSEIAFTEHLRQCIPQRPSGTTEATTIVGDYIEEQRDLYRELTQSLSTSFNRYPLGMHPAQTPGRKFPSFTSSEVDSLDDMADRLRAAQ</sequence>
<gene>
    <name evidence="2" type="ORF">UY72_C0070G0006</name>
</gene>
<protein>
    <submittedName>
        <fullName evidence="2">Uncharacterized protein</fullName>
    </submittedName>
</protein>
<evidence type="ECO:0000313" key="3">
    <source>
        <dbReference type="Proteomes" id="UP000034846"/>
    </source>
</evidence>
<dbReference type="EMBL" id="LCRD01000070">
    <property type="protein sequence ID" value="KKW28500.1"/>
    <property type="molecule type" value="Genomic_DNA"/>
</dbReference>
<comment type="caution">
    <text evidence="2">The sequence shown here is derived from an EMBL/GenBank/DDBJ whole genome shotgun (WGS) entry which is preliminary data.</text>
</comment>